<organism evidence="2 3">
    <name type="scientific">Tamilnaduibacter salinus</name>
    <dbReference type="NCBI Taxonomy" id="1484056"/>
    <lineage>
        <taxon>Bacteria</taxon>
        <taxon>Pseudomonadati</taxon>
        <taxon>Pseudomonadota</taxon>
        <taxon>Gammaproteobacteria</taxon>
        <taxon>Pseudomonadales</taxon>
        <taxon>Marinobacteraceae</taxon>
        <taxon>Tamilnaduibacter</taxon>
    </lineage>
</organism>
<sequence>MVLVRASTVKKFLIPLLCVSGLSSASPSLAQESFSQLDLCEIYGYFLANRELLLAEMVHVHSANLGLALAFSGNEDKVVGWKSEDCVAKRGAAATLKSNASNSNKEKLTDIALKAGAFRSEVARQLMKGIDIPMEP</sequence>
<protein>
    <submittedName>
        <fullName evidence="2">Uncharacterized protein</fullName>
    </submittedName>
</protein>
<comment type="caution">
    <text evidence="2">The sequence shown here is derived from an EMBL/GenBank/DDBJ whole genome shotgun (WGS) entry which is preliminary data.</text>
</comment>
<evidence type="ECO:0000313" key="3">
    <source>
        <dbReference type="Proteomes" id="UP000218332"/>
    </source>
</evidence>
<dbReference type="Proteomes" id="UP000218332">
    <property type="component" value="Unassembled WGS sequence"/>
</dbReference>
<feature type="signal peptide" evidence="1">
    <location>
        <begin position="1"/>
        <end position="30"/>
    </location>
</feature>
<evidence type="ECO:0000313" key="2">
    <source>
        <dbReference type="EMBL" id="PAV26568.1"/>
    </source>
</evidence>
<dbReference type="EMBL" id="NMPM01000020">
    <property type="protein sequence ID" value="PAV26568.1"/>
    <property type="molecule type" value="Genomic_DNA"/>
</dbReference>
<keyword evidence="1" id="KW-0732">Signal</keyword>
<accession>A0A2A2I597</accession>
<proteinExistence type="predicted"/>
<keyword evidence="3" id="KW-1185">Reference proteome</keyword>
<reference evidence="2 3" key="1">
    <citation type="submission" date="2017-07" db="EMBL/GenBank/DDBJ databases">
        <title>Tamlnaduibacter salinus (Mi-7) genome sequencing.</title>
        <authorList>
            <person name="Verma A."/>
            <person name="Krishnamurthi S."/>
        </authorList>
    </citation>
    <scope>NUCLEOTIDE SEQUENCE [LARGE SCALE GENOMIC DNA]</scope>
    <source>
        <strain evidence="2 3">Mi-7</strain>
    </source>
</reference>
<dbReference type="AlphaFoldDB" id="A0A2A2I597"/>
<name>A0A2A2I597_9GAMM</name>
<feature type="chain" id="PRO_5012245902" evidence="1">
    <location>
        <begin position="31"/>
        <end position="136"/>
    </location>
</feature>
<gene>
    <name evidence="2" type="ORF">CF392_05000</name>
</gene>
<evidence type="ECO:0000256" key="1">
    <source>
        <dbReference type="SAM" id="SignalP"/>
    </source>
</evidence>